<evidence type="ECO:0000313" key="2">
    <source>
        <dbReference type="EMBL" id="GCC16768.1"/>
    </source>
</evidence>
<dbReference type="InterPro" id="IPR012966">
    <property type="entry name" value="AHD"/>
</dbReference>
<dbReference type="Proteomes" id="UP000287033">
    <property type="component" value="Unassembled WGS sequence"/>
</dbReference>
<keyword evidence="3" id="KW-1185">Reference proteome</keyword>
<dbReference type="AlphaFoldDB" id="A0A401RF43"/>
<dbReference type="STRING" id="137246.A0A401RF43"/>
<dbReference type="GO" id="GO:0000281">
    <property type="term" value="P:mitotic cytokinesis"/>
    <property type="evidence" value="ECO:0007669"/>
    <property type="project" value="TreeGrafter"/>
</dbReference>
<sequence>MWKDTDYFKNKGDFHRYAVFALIKIGCEIYDTEMVMVNRTMTDISFESSFV</sequence>
<accession>A0A401RF43</accession>
<dbReference type="OrthoDB" id="5817051at2759"/>
<dbReference type="PANTHER" id="PTHR21538">
    <property type="entry name" value="ANILLIN/RHOTEKIN RTKN"/>
    <property type="match status" value="1"/>
</dbReference>
<gene>
    <name evidence="2" type="ORF">chiPu_0022235</name>
</gene>
<reference evidence="2 3" key="1">
    <citation type="journal article" date="2018" name="Nat. Ecol. Evol.">
        <title>Shark genomes provide insights into elasmobranch evolution and the origin of vertebrates.</title>
        <authorList>
            <person name="Hara Y"/>
            <person name="Yamaguchi K"/>
            <person name="Onimaru K"/>
            <person name="Kadota M"/>
            <person name="Koyanagi M"/>
            <person name="Keeley SD"/>
            <person name="Tatsumi K"/>
            <person name="Tanaka K"/>
            <person name="Motone F"/>
            <person name="Kageyama Y"/>
            <person name="Nozu R"/>
            <person name="Adachi N"/>
            <person name="Nishimura O"/>
            <person name="Nakagawa R"/>
            <person name="Tanegashima C"/>
            <person name="Kiyatake I"/>
            <person name="Matsumoto R"/>
            <person name="Murakumo K"/>
            <person name="Nishida K"/>
            <person name="Terakita A"/>
            <person name="Kuratani S"/>
            <person name="Sato K"/>
            <person name="Hyodo S Kuraku.S."/>
        </authorList>
    </citation>
    <scope>NUCLEOTIDE SEQUENCE [LARGE SCALE GENOMIC DNA]</scope>
</reference>
<dbReference type="GO" id="GO:0005826">
    <property type="term" value="C:actomyosin contractile ring"/>
    <property type="evidence" value="ECO:0007669"/>
    <property type="project" value="TreeGrafter"/>
</dbReference>
<dbReference type="InterPro" id="IPR051364">
    <property type="entry name" value="Cytokinesis/Rho-signaling"/>
</dbReference>
<dbReference type="EMBL" id="BEZZ01006595">
    <property type="protein sequence ID" value="GCC16768.1"/>
    <property type="molecule type" value="Genomic_DNA"/>
</dbReference>
<dbReference type="GO" id="GO:0031106">
    <property type="term" value="P:septin ring organization"/>
    <property type="evidence" value="ECO:0007669"/>
    <property type="project" value="TreeGrafter"/>
</dbReference>
<feature type="domain" description="Anillin homology" evidence="1">
    <location>
        <begin position="1"/>
        <end position="51"/>
    </location>
</feature>
<dbReference type="PANTHER" id="PTHR21538:SF24">
    <property type="entry name" value="PH DOMAIN-CONTAINING PROTEIN"/>
    <property type="match status" value="1"/>
</dbReference>
<dbReference type="Pfam" id="PF08174">
    <property type="entry name" value="Anillin"/>
    <property type="match status" value="1"/>
</dbReference>
<feature type="non-terminal residue" evidence="2">
    <location>
        <position position="51"/>
    </location>
</feature>
<name>A0A401RF43_CHIPU</name>
<organism evidence="2 3">
    <name type="scientific">Chiloscyllium punctatum</name>
    <name type="common">Brownbanded bambooshark</name>
    <name type="synonym">Hemiscyllium punctatum</name>
    <dbReference type="NCBI Taxonomy" id="137246"/>
    <lineage>
        <taxon>Eukaryota</taxon>
        <taxon>Metazoa</taxon>
        <taxon>Chordata</taxon>
        <taxon>Craniata</taxon>
        <taxon>Vertebrata</taxon>
        <taxon>Chondrichthyes</taxon>
        <taxon>Elasmobranchii</taxon>
        <taxon>Galeomorphii</taxon>
        <taxon>Galeoidea</taxon>
        <taxon>Orectolobiformes</taxon>
        <taxon>Hemiscylliidae</taxon>
        <taxon>Chiloscyllium</taxon>
    </lineage>
</organism>
<dbReference type="GO" id="GO:0000915">
    <property type="term" value="P:actomyosin contractile ring assembly"/>
    <property type="evidence" value="ECO:0007669"/>
    <property type="project" value="TreeGrafter"/>
</dbReference>
<protein>
    <recommendedName>
        <fullName evidence="1">Anillin homology domain-containing protein</fullName>
    </recommendedName>
</protein>
<evidence type="ECO:0000313" key="3">
    <source>
        <dbReference type="Proteomes" id="UP000287033"/>
    </source>
</evidence>
<evidence type="ECO:0000259" key="1">
    <source>
        <dbReference type="Pfam" id="PF08174"/>
    </source>
</evidence>
<comment type="caution">
    <text evidence="2">The sequence shown here is derived from an EMBL/GenBank/DDBJ whole genome shotgun (WGS) entry which is preliminary data.</text>
</comment>
<proteinExistence type="predicted"/>